<comment type="caution">
    <text evidence="1">The sequence shown here is derived from an EMBL/GenBank/DDBJ whole genome shotgun (WGS) entry which is preliminary data.</text>
</comment>
<organism evidence="1 2">
    <name type="scientific">Mariniphaga sediminis</name>
    <dbReference type="NCBI Taxonomy" id="1628158"/>
    <lineage>
        <taxon>Bacteria</taxon>
        <taxon>Pseudomonadati</taxon>
        <taxon>Bacteroidota</taxon>
        <taxon>Bacteroidia</taxon>
        <taxon>Marinilabiliales</taxon>
        <taxon>Prolixibacteraceae</taxon>
        <taxon>Mariniphaga</taxon>
    </lineage>
</organism>
<gene>
    <name evidence="1" type="ORF">D1164_21725</name>
</gene>
<dbReference type="Proteomes" id="UP000266441">
    <property type="component" value="Unassembled WGS sequence"/>
</dbReference>
<name>A0A399CX46_9BACT</name>
<dbReference type="RefSeq" id="WP_119352013.1">
    <property type="nucleotide sequence ID" value="NZ_QWET01000027.1"/>
</dbReference>
<dbReference type="InterPro" id="IPR017853">
    <property type="entry name" value="GH"/>
</dbReference>
<dbReference type="OrthoDB" id="1095638at2"/>
<dbReference type="EMBL" id="QWET01000027">
    <property type="protein sequence ID" value="RIH63052.1"/>
    <property type="molecule type" value="Genomic_DNA"/>
</dbReference>
<keyword evidence="2" id="KW-1185">Reference proteome</keyword>
<sequence>MKNNLMPKGIILILFCSLFFVSCGSSERSNNIDSIEKYRELRTEKLHKSRRVIHNNDGCDALYFPVNEKYTVTNFLDKRSAGLIGTDVSTISFCPTASGFGNFTYNTQAGELLVKHGFEFGLRDDTRNITAEMIAEGTDPLKANVEFARDNGFEIFWSNRMNDTHDAAHRVDKPFYLWTKFKENNPQYLFGDVGERLPNGRWSSVDFTHQEVRDRCVQFFKEVCENYDVDGVEMDFLRHFELFKNVGRGGVASQEQLDMLTDMVSQIRKVTEEAGMKRGNPILVLTRIPTSPEYAKRAGVDIERWIEEGLVDIVVGSCYFRLDFWQNFAELGEKDNVKIYAGLSESRVREEHPLLVRQQNSVFRARAAAAWEAGLDGMYSFNEYNSRVRYLCEIGYPEKLAKTNNLYFVTYRDYTASRYLKGGDDFFKMPRLSPTPGNHLKLNSGPFNFAMELGDESVQADVYALVYADDINPGNLTVKVNNSEAEFKGKTEDGLYIFEVEQTAISRGINELYIEGGNLKNDPELKDAALFFCRDKKDIEMRNLIAECK</sequence>
<proteinExistence type="predicted"/>
<evidence type="ECO:0000313" key="1">
    <source>
        <dbReference type="EMBL" id="RIH63052.1"/>
    </source>
</evidence>
<dbReference type="SUPFAM" id="SSF51445">
    <property type="entry name" value="(Trans)glycosidases"/>
    <property type="match status" value="2"/>
</dbReference>
<reference evidence="1 2" key="1">
    <citation type="journal article" date="2015" name="Int. J. Syst. Evol. Microbiol.">
        <title>Mariniphaga sediminis sp. nov., isolated from coastal sediment.</title>
        <authorList>
            <person name="Wang F.Q."/>
            <person name="Shen Q.Y."/>
            <person name="Chen G.J."/>
            <person name="Du Z.J."/>
        </authorList>
    </citation>
    <scope>NUCLEOTIDE SEQUENCE [LARGE SCALE GENOMIC DNA]</scope>
    <source>
        <strain evidence="1 2">SY21</strain>
    </source>
</reference>
<evidence type="ECO:0000313" key="2">
    <source>
        <dbReference type="Proteomes" id="UP000266441"/>
    </source>
</evidence>
<dbReference type="Gene3D" id="3.20.20.80">
    <property type="entry name" value="Glycosidases"/>
    <property type="match status" value="1"/>
</dbReference>
<dbReference type="AlphaFoldDB" id="A0A399CX46"/>
<protein>
    <recommendedName>
        <fullName evidence="3">Glycosyl hydrolase-like 10 domain-containing protein</fullName>
    </recommendedName>
</protein>
<dbReference type="PROSITE" id="PS51257">
    <property type="entry name" value="PROKAR_LIPOPROTEIN"/>
    <property type="match status" value="1"/>
</dbReference>
<evidence type="ECO:0008006" key="3">
    <source>
        <dbReference type="Google" id="ProtNLM"/>
    </source>
</evidence>
<accession>A0A399CX46</accession>